<keyword evidence="4" id="KW-1185">Reference proteome</keyword>
<dbReference type="Proteomes" id="UP001597163">
    <property type="component" value="Unassembled WGS sequence"/>
</dbReference>
<name>A0ABW3RAI1_9FLAO</name>
<organism evidence="3 4">
    <name type="scientific">Hwangdonia seohaensis</name>
    <dbReference type="NCBI Taxonomy" id="1240727"/>
    <lineage>
        <taxon>Bacteria</taxon>
        <taxon>Pseudomonadati</taxon>
        <taxon>Bacteroidota</taxon>
        <taxon>Flavobacteriia</taxon>
        <taxon>Flavobacteriales</taxon>
        <taxon>Flavobacteriaceae</taxon>
        <taxon>Hwangdonia</taxon>
    </lineage>
</organism>
<comment type="caution">
    <text evidence="3">The sequence shown here is derived from an EMBL/GenBank/DDBJ whole genome shotgun (WGS) entry which is preliminary data.</text>
</comment>
<dbReference type="Gene3D" id="3.40.50.980">
    <property type="match status" value="2"/>
</dbReference>
<proteinExistence type="predicted"/>
<evidence type="ECO:0000313" key="4">
    <source>
        <dbReference type="Proteomes" id="UP001597163"/>
    </source>
</evidence>
<gene>
    <name evidence="3" type="ORF">ACFQ2E_06735</name>
</gene>
<dbReference type="PROSITE" id="PS00455">
    <property type="entry name" value="AMP_BINDING"/>
    <property type="match status" value="1"/>
</dbReference>
<feature type="domain" description="Condensation" evidence="2">
    <location>
        <begin position="36"/>
        <end position="476"/>
    </location>
</feature>
<dbReference type="CDD" id="cd05930">
    <property type="entry name" value="A_NRPS"/>
    <property type="match status" value="1"/>
</dbReference>
<reference evidence="4" key="1">
    <citation type="journal article" date="2019" name="Int. J. Syst. Evol. Microbiol.">
        <title>The Global Catalogue of Microorganisms (GCM) 10K type strain sequencing project: providing services to taxonomists for standard genome sequencing and annotation.</title>
        <authorList>
            <consortium name="The Broad Institute Genomics Platform"/>
            <consortium name="The Broad Institute Genome Sequencing Center for Infectious Disease"/>
            <person name="Wu L."/>
            <person name="Ma J."/>
        </authorList>
    </citation>
    <scope>NUCLEOTIDE SEQUENCE [LARGE SCALE GENOMIC DNA]</scope>
    <source>
        <strain evidence="4">CCUG 63246</strain>
    </source>
</reference>
<dbReference type="Gene3D" id="3.30.559.10">
    <property type="entry name" value="Chloramphenicol acetyltransferase-like domain"/>
    <property type="match status" value="1"/>
</dbReference>
<protein>
    <submittedName>
        <fullName evidence="3">Amino acid adenylation domain-containing protein</fullName>
    </submittedName>
</protein>
<dbReference type="SUPFAM" id="SSF52777">
    <property type="entry name" value="CoA-dependent acyltransferases"/>
    <property type="match status" value="2"/>
</dbReference>
<feature type="domain" description="AMP-dependent synthetase/ligase" evidence="1">
    <location>
        <begin position="504"/>
        <end position="842"/>
    </location>
</feature>
<dbReference type="PANTHER" id="PTHR45527">
    <property type="entry name" value="NONRIBOSOMAL PEPTIDE SYNTHETASE"/>
    <property type="match status" value="1"/>
</dbReference>
<dbReference type="Gene3D" id="2.30.38.10">
    <property type="entry name" value="Luciferase, Domain 3"/>
    <property type="match status" value="1"/>
</dbReference>
<dbReference type="SUPFAM" id="SSF56801">
    <property type="entry name" value="Acetyl-CoA synthetase-like"/>
    <property type="match status" value="1"/>
</dbReference>
<dbReference type="InterPro" id="IPR001242">
    <property type="entry name" value="Condensation_dom"/>
</dbReference>
<dbReference type="Pfam" id="PF00501">
    <property type="entry name" value="AMP-binding"/>
    <property type="match status" value="1"/>
</dbReference>
<dbReference type="InterPro" id="IPR010071">
    <property type="entry name" value="AA_adenyl_dom"/>
</dbReference>
<accession>A0ABW3RAI1</accession>
<dbReference type="CDD" id="cd19531">
    <property type="entry name" value="LCL_NRPS-like"/>
    <property type="match status" value="1"/>
</dbReference>
<dbReference type="Pfam" id="PF00668">
    <property type="entry name" value="Condensation"/>
    <property type="match status" value="1"/>
</dbReference>
<evidence type="ECO:0000259" key="1">
    <source>
        <dbReference type="Pfam" id="PF00501"/>
    </source>
</evidence>
<dbReference type="EMBL" id="JBHTLJ010000002">
    <property type="protein sequence ID" value="MFD1162105.1"/>
    <property type="molecule type" value="Genomic_DNA"/>
</dbReference>
<dbReference type="RefSeq" id="WP_311938056.1">
    <property type="nucleotide sequence ID" value="NZ_JAVSCK010000002.1"/>
</dbReference>
<sequence length="975" mass="110667">MEKESQKISLLDRWKNRDKYNLSINPIEKAPVGIKIPLSHGQQRLWFLQQMYPKNAFYNYSETYTFNGHLDEPILVESLKNVYKEHDILKTTYHIEDGVVFQKINDDSELHIDTHDFSPLTETEKKVKCEKIIEADAGEYFDLTKPPLVRATLIKTNTTKYILQITLHHIITDKWSMQIFREHLAGHYKALSLNNNNFSKKTVLQYTDYGYWQSKNEINKNSLNYWKTKLSGNIPVLNLPTDFTRPLHPTFKGAASFTQHYSKATSNNILTFAKQLGTTPYVLMLTVYNVFLYRCSGQTDILIGSPITNRDQKVLEDIIGFFNETIILRTNCSPNITFKDLVNKVKLNTLAAFENKNVPFDALVKALKVERSLAINPFFQVMFLYHAVPENPSFNENVDLIHTWHDFKVSKFDLTLYIAEENGILSSTFEYTSDLFKESTINRFQEYFKLLLEGAIKNPERRILELPMLTDSEKQFFLNQEKPASNHFSEFKGIHTIIENISVSHPNNIAVTYKGISITYKVLNDKASLIANHLINHINTPNEIVGLCLDRSVDMIVAMLGILKAGCAYLPIDPEYPEQRIHFMINDAKVNTVITQQHFSQIFKAPDTKQLFIEALNAPVSPIKQKITDANNTDIAYVIYTSGSTGQPKGVSITHKNIISSTAGRLDFYDGNPSAFLLMSSISFDSSKAGIFWTLCTGGNLVIAEKRMEQDVDSIANIIQDQSISHTLMLPSLYKLILEYVNAKKLKSLKTAIVAGEACYPNLASAHFNKLNGVKLYNEYGPTEATVWCTAHQIKNTDYQIIPIGKPVAGAEIYLLDQHLNLVPFGSVGEIYIGGHGLASGYINNPKLSDKAFIKDPYNPSKKLYKTGDLGKYTSDKNIEFLGRADQQIKIRGFRVELNEIEKVIKDYNAAIKNAVVLVDDDNSTDFKNLDKTMPIKQLVDVLKMMDNEDLDAIFSSINALNSDEQKFLLNQIEA</sequence>
<dbReference type="NCBIfam" id="TIGR01733">
    <property type="entry name" value="AA-adenyl-dom"/>
    <property type="match status" value="1"/>
</dbReference>
<dbReference type="PANTHER" id="PTHR45527:SF1">
    <property type="entry name" value="FATTY ACID SYNTHASE"/>
    <property type="match status" value="1"/>
</dbReference>
<dbReference type="Gene3D" id="3.30.300.30">
    <property type="match status" value="1"/>
</dbReference>
<dbReference type="InterPro" id="IPR023213">
    <property type="entry name" value="CAT-like_dom_sf"/>
</dbReference>
<dbReference type="InterPro" id="IPR045851">
    <property type="entry name" value="AMP-bd_C_sf"/>
</dbReference>
<dbReference type="InterPro" id="IPR020845">
    <property type="entry name" value="AMP-binding_CS"/>
</dbReference>
<dbReference type="InterPro" id="IPR000873">
    <property type="entry name" value="AMP-dep_synth/lig_dom"/>
</dbReference>
<evidence type="ECO:0000259" key="2">
    <source>
        <dbReference type="Pfam" id="PF00668"/>
    </source>
</evidence>
<evidence type="ECO:0000313" key="3">
    <source>
        <dbReference type="EMBL" id="MFD1162105.1"/>
    </source>
</evidence>
<dbReference type="Gene3D" id="3.30.559.30">
    <property type="entry name" value="Nonribosomal peptide synthetase, condensation domain"/>
    <property type="match status" value="1"/>
</dbReference>